<reference evidence="2" key="1">
    <citation type="journal article" date="2019" name="Int. J. Syst. Evol. Microbiol.">
        <title>The Global Catalogue of Microorganisms (GCM) 10K type strain sequencing project: providing services to taxonomists for standard genome sequencing and annotation.</title>
        <authorList>
            <consortium name="The Broad Institute Genomics Platform"/>
            <consortium name="The Broad Institute Genome Sequencing Center for Infectious Disease"/>
            <person name="Wu L."/>
            <person name="Ma J."/>
        </authorList>
    </citation>
    <scope>NUCLEOTIDE SEQUENCE [LARGE SCALE GENOMIC DNA]</scope>
    <source>
        <strain evidence="2">CGMCC 4.7152</strain>
    </source>
</reference>
<comment type="caution">
    <text evidence="1">The sequence shown here is derived from an EMBL/GenBank/DDBJ whole genome shotgun (WGS) entry which is preliminary data.</text>
</comment>
<organism evidence="1 2">
    <name type="scientific">Dactylosporangium cerinum</name>
    <dbReference type="NCBI Taxonomy" id="1434730"/>
    <lineage>
        <taxon>Bacteria</taxon>
        <taxon>Bacillati</taxon>
        <taxon>Actinomycetota</taxon>
        <taxon>Actinomycetes</taxon>
        <taxon>Micromonosporales</taxon>
        <taxon>Micromonosporaceae</taxon>
        <taxon>Dactylosporangium</taxon>
    </lineage>
</organism>
<accession>A0ABV9VLC5</accession>
<gene>
    <name evidence="1" type="ORF">ACFPIJ_04985</name>
</gene>
<name>A0ABV9VLC5_9ACTN</name>
<dbReference type="EMBL" id="JBHSIU010000008">
    <property type="protein sequence ID" value="MFC4997176.1"/>
    <property type="molecule type" value="Genomic_DNA"/>
</dbReference>
<evidence type="ECO:0000313" key="2">
    <source>
        <dbReference type="Proteomes" id="UP001595912"/>
    </source>
</evidence>
<sequence length="195" mass="20849">MTYWLDIETTGADSLVVGHVQDRVDRAFDGGKWLRQRFGATRTVELRMVATAAPVASAGGAAKLGGHRRRLVAEVRVPAVWFPGTWAVDAGSGLLGFRLMGATLLGLDAIGAEFGLGPCPLRTPGTRLRREQQLDCTEDDALEAAVDRLTAALPPGRLLLVAGDEADEDRPWHRAVAARLAATPVTDAEVPAWMT</sequence>
<dbReference type="Proteomes" id="UP001595912">
    <property type="component" value="Unassembled WGS sequence"/>
</dbReference>
<protein>
    <submittedName>
        <fullName evidence="1">Uncharacterized protein</fullName>
    </submittedName>
</protein>
<evidence type="ECO:0000313" key="1">
    <source>
        <dbReference type="EMBL" id="MFC4997176.1"/>
    </source>
</evidence>
<proteinExistence type="predicted"/>
<dbReference type="RefSeq" id="WP_380113409.1">
    <property type="nucleotide sequence ID" value="NZ_JBHSIU010000008.1"/>
</dbReference>
<keyword evidence="2" id="KW-1185">Reference proteome</keyword>